<keyword evidence="3 4" id="KW-0378">Hydrolase</keyword>
<gene>
    <name evidence="7" type="ORF">E5259_04230</name>
</gene>
<feature type="domain" description="Glycosyl hydrolase family 30 beta sandwich" evidence="6">
    <location>
        <begin position="382"/>
        <end position="441"/>
    </location>
</feature>
<evidence type="ECO:0000313" key="7">
    <source>
        <dbReference type="EMBL" id="QMW76871.1"/>
    </source>
</evidence>
<dbReference type="Pfam" id="PF17189">
    <property type="entry name" value="Glyco_hydro_30C"/>
    <property type="match status" value="1"/>
</dbReference>
<dbReference type="PANTHER" id="PTHR11069:SF23">
    <property type="entry name" value="LYSOSOMAL ACID GLUCOSYLCERAMIDASE"/>
    <property type="match status" value="1"/>
</dbReference>
<evidence type="ECO:0000256" key="3">
    <source>
        <dbReference type="ARBA" id="ARBA00022801"/>
    </source>
</evidence>
<keyword evidence="2" id="KW-0732">Signal</keyword>
<sequence length="445" mass="52052">MELELFTTYGQGSWQEQFRQTVTFKEDSQAENQVVNLYPEVRFETLEGFGGAITDSAAYVYSLMSDEQKKELITTYFSPDRMNYRMVRIHMDSCDFSTEMYEAMGDSQDTELSTFSFDRTEKYIMPMLRDAQEAAGRPLELMLSPWSPPAFMKTNGSRVQGGSIRPEFRKMWADYICRYIKEFRDRGYKVKRISLQNEPKAVQTWDSCIYTSKQEKEFLRDFMYPSLKEHGMEDVEIFIWDHNKERVYERVKEIVDSETDKMVTGVAFHWYSGDHFEALDLVRRHFPDKKMIISESCIEYSKFNEADIVKSAARLSHEMIGDLNNGMSAFYDWNLLLDEKGGPNHVGNYCHAPFLFDTQNKRLLPQLIQQHFEHFSHYLIPGSVRIGFSRYTEEIDVTAYERPDGKITAIFLNKADRLLPVCLRMNGQMAQMLLFPESVTTAMIE</sequence>
<evidence type="ECO:0000256" key="4">
    <source>
        <dbReference type="RuleBase" id="RU361188"/>
    </source>
</evidence>
<name>A0A7G5MQH8_9FIRM</name>
<dbReference type="GeneID" id="75052423"/>
<dbReference type="PANTHER" id="PTHR11069">
    <property type="entry name" value="GLUCOSYLCERAMIDASE"/>
    <property type="match status" value="1"/>
</dbReference>
<feature type="domain" description="Glycosyl hydrolase family 30 TIM-barrel" evidence="5">
    <location>
        <begin position="47"/>
        <end position="379"/>
    </location>
</feature>
<protein>
    <submittedName>
        <fullName evidence="7">Glucosylceramidase</fullName>
    </submittedName>
</protein>
<dbReference type="GO" id="GO:0016020">
    <property type="term" value="C:membrane"/>
    <property type="evidence" value="ECO:0007669"/>
    <property type="project" value="GOC"/>
</dbReference>
<dbReference type="InterPro" id="IPR017853">
    <property type="entry name" value="GH"/>
</dbReference>
<dbReference type="RefSeq" id="WP_018593041.1">
    <property type="nucleotide sequence ID" value="NZ_AP031416.1"/>
</dbReference>
<dbReference type="InterPro" id="IPR033453">
    <property type="entry name" value="Glyco_hydro_30_TIM-barrel"/>
</dbReference>
<dbReference type="PRINTS" id="PR00843">
    <property type="entry name" value="GLHYDRLASE30"/>
</dbReference>
<organism evidence="7 8">
    <name type="scientific">Blautia producta</name>
    <dbReference type="NCBI Taxonomy" id="33035"/>
    <lineage>
        <taxon>Bacteria</taxon>
        <taxon>Bacillati</taxon>
        <taxon>Bacillota</taxon>
        <taxon>Clostridia</taxon>
        <taxon>Lachnospirales</taxon>
        <taxon>Lachnospiraceae</taxon>
        <taxon>Blautia</taxon>
    </lineage>
</organism>
<dbReference type="InterPro" id="IPR001139">
    <property type="entry name" value="Glyco_hydro_30"/>
</dbReference>
<dbReference type="InterPro" id="IPR033452">
    <property type="entry name" value="GH30_C"/>
</dbReference>
<dbReference type="GO" id="GO:0006680">
    <property type="term" value="P:glucosylceramide catabolic process"/>
    <property type="evidence" value="ECO:0007669"/>
    <property type="project" value="TreeGrafter"/>
</dbReference>
<evidence type="ECO:0000313" key="8">
    <source>
        <dbReference type="Proteomes" id="UP000515789"/>
    </source>
</evidence>
<comment type="similarity">
    <text evidence="1 4">Belongs to the glycosyl hydrolase 30 family.</text>
</comment>
<dbReference type="Pfam" id="PF02055">
    <property type="entry name" value="Glyco_hydro_30"/>
    <property type="match status" value="1"/>
</dbReference>
<dbReference type="EMBL" id="CP039126">
    <property type="protein sequence ID" value="QMW76871.1"/>
    <property type="molecule type" value="Genomic_DNA"/>
</dbReference>
<dbReference type="Proteomes" id="UP000515789">
    <property type="component" value="Chromosome"/>
</dbReference>
<accession>A0A7G5MQH8</accession>
<dbReference type="Gene3D" id="3.20.20.80">
    <property type="entry name" value="Glycosidases"/>
    <property type="match status" value="1"/>
</dbReference>
<evidence type="ECO:0000259" key="6">
    <source>
        <dbReference type="Pfam" id="PF17189"/>
    </source>
</evidence>
<proteinExistence type="inferred from homology"/>
<dbReference type="AlphaFoldDB" id="A0A7G5MQH8"/>
<evidence type="ECO:0000256" key="2">
    <source>
        <dbReference type="ARBA" id="ARBA00022729"/>
    </source>
</evidence>
<evidence type="ECO:0000256" key="1">
    <source>
        <dbReference type="ARBA" id="ARBA00005382"/>
    </source>
</evidence>
<dbReference type="InterPro" id="IPR013780">
    <property type="entry name" value="Glyco_hydro_b"/>
</dbReference>
<dbReference type="GO" id="GO:0004348">
    <property type="term" value="F:glucosylceramidase activity"/>
    <property type="evidence" value="ECO:0007669"/>
    <property type="project" value="InterPro"/>
</dbReference>
<dbReference type="Gene3D" id="2.60.40.1180">
    <property type="entry name" value="Golgi alpha-mannosidase II"/>
    <property type="match status" value="1"/>
</dbReference>
<reference evidence="7 8" key="1">
    <citation type="submission" date="2019-04" db="EMBL/GenBank/DDBJ databases">
        <authorList>
            <person name="Schori C."/>
            <person name="Ahrens C."/>
        </authorList>
    </citation>
    <scope>NUCLEOTIDE SEQUENCE [LARGE SCALE GENOMIC DNA]</scope>
    <source>
        <strain evidence="7 8">DSM 2950</strain>
    </source>
</reference>
<keyword evidence="4" id="KW-0326">Glycosidase</keyword>
<evidence type="ECO:0000259" key="5">
    <source>
        <dbReference type="Pfam" id="PF02055"/>
    </source>
</evidence>
<dbReference type="SUPFAM" id="SSF51445">
    <property type="entry name" value="(Trans)glycosidases"/>
    <property type="match status" value="1"/>
</dbReference>